<dbReference type="EMBL" id="KQ947422">
    <property type="protein sequence ID" value="KUJ13227.1"/>
    <property type="molecule type" value="Genomic_DNA"/>
</dbReference>
<reference evidence="2 3" key="1">
    <citation type="submission" date="2015-10" db="EMBL/GenBank/DDBJ databases">
        <title>Full genome of DAOMC 229536 Phialocephala scopiformis, a fungal endophyte of spruce producing the potent anti-insectan compound rugulosin.</title>
        <authorList>
            <consortium name="DOE Joint Genome Institute"/>
            <person name="Walker A.K."/>
            <person name="Frasz S.L."/>
            <person name="Seifert K.A."/>
            <person name="Miller J.D."/>
            <person name="Mondo S.J."/>
            <person name="Labutti K."/>
            <person name="Lipzen A."/>
            <person name="Dockter R."/>
            <person name="Kennedy M."/>
            <person name="Grigoriev I.V."/>
            <person name="Spatafora J.W."/>
        </authorList>
    </citation>
    <scope>NUCLEOTIDE SEQUENCE [LARGE SCALE GENOMIC DNA]</scope>
    <source>
        <strain evidence="2 3">CBS 120377</strain>
    </source>
</reference>
<dbReference type="Proteomes" id="UP000070700">
    <property type="component" value="Unassembled WGS sequence"/>
</dbReference>
<feature type="compositionally biased region" description="Basic and acidic residues" evidence="1">
    <location>
        <begin position="192"/>
        <end position="201"/>
    </location>
</feature>
<proteinExistence type="predicted"/>
<organism evidence="2 3">
    <name type="scientific">Mollisia scopiformis</name>
    <name type="common">Conifer needle endophyte fungus</name>
    <name type="synonym">Phialocephala scopiformis</name>
    <dbReference type="NCBI Taxonomy" id="149040"/>
    <lineage>
        <taxon>Eukaryota</taxon>
        <taxon>Fungi</taxon>
        <taxon>Dikarya</taxon>
        <taxon>Ascomycota</taxon>
        <taxon>Pezizomycotina</taxon>
        <taxon>Leotiomycetes</taxon>
        <taxon>Helotiales</taxon>
        <taxon>Mollisiaceae</taxon>
        <taxon>Mollisia</taxon>
    </lineage>
</organism>
<dbReference type="AlphaFoldDB" id="A0A194X030"/>
<evidence type="ECO:0000313" key="2">
    <source>
        <dbReference type="EMBL" id="KUJ13227.1"/>
    </source>
</evidence>
<dbReference type="RefSeq" id="XP_018067582.1">
    <property type="nucleotide sequence ID" value="XM_018220228.1"/>
</dbReference>
<evidence type="ECO:0000313" key="3">
    <source>
        <dbReference type="Proteomes" id="UP000070700"/>
    </source>
</evidence>
<sequence>MDISAMPYCCARSARSAGGAGGAGGAGAIVGVWTRTYWYSPYRTIERHEARTTEYFTKFAPLKHQQGTLFGKRASWLQEHAERTLQKVKADELPNWSIPRVEVVFRRTGKKDIDSVVEADRKDDTEDEVHEEEDDSLWYAHAKSKLTHAVTKRELSLLKQKHHAGRRVRYPERHPGKSFGDWIEDSETEGAADDRPWDFEE</sequence>
<dbReference type="GeneID" id="28829954"/>
<gene>
    <name evidence="2" type="ORF">LY89DRAFT_737205</name>
</gene>
<protein>
    <submittedName>
        <fullName evidence="2">Uncharacterized protein</fullName>
    </submittedName>
</protein>
<keyword evidence="3" id="KW-1185">Reference proteome</keyword>
<feature type="compositionally biased region" description="Acidic residues" evidence="1">
    <location>
        <begin position="182"/>
        <end position="191"/>
    </location>
</feature>
<name>A0A194X030_MOLSC</name>
<dbReference type="KEGG" id="psco:LY89DRAFT_737205"/>
<dbReference type="InParanoid" id="A0A194X030"/>
<accession>A0A194X030</accession>
<feature type="region of interest" description="Disordered" evidence="1">
    <location>
        <begin position="161"/>
        <end position="201"/>
    </location>
</feature>
<evidence type="ECO:0000256" key="1">
    <source>
        <dbReference type="SAM" id="MobiDB-lite"/>
    </source>
</evidence>